<dbReference type="PANTHER" id="PTHR33546">
    <property type="entry name" value="LARGE, MULTIFUNCTIONAL SECRETED PROTEIN-RELATED"/>
    <property type="match status" value="1"/>
</dbReference>
<dbReference type="InterPro" id="IPR011989">
    <property type="entry name" value="ARM-like"/>
</dbReference>
<dbReference type="PROSITE" id="PS51007">
    <property type="entry name" value="CYTC"/>
    <property type="match status" value="1"/>
</dbReference>
<dbReference type="InterPro" id="IPR016024">
    <property type="entry name" value="ARM-type_fold"/>
</dbReference>
<dbReference type="GO" id="GO:0020037">
    <property type="term" value="F:heme binding"/>
    <property type="evidence" value="ECO:0007669"/>
    <property type="project" value="InterPro"/>
</dbReference>
<dbReference type="OrthoDB" id="228131at2"/>
<evidence type="ECO:0000313" key="8">
    <source>
        <dbReference type="Proteomes" id="UP000316095"/>
    </source>
</evidence>
<name>A0A5C5XI67_9PLAN</name>
<dbReference type="InterPro" id="IPR036909">
    <property type="entry name" value="Cyt_c-like_dom_sf"/>
</dbReference>
<accession>A0A5C5XI67</accession>
<keyword evidence="8" id="KW-1185">Reference proteome</keyword>
<evidence type="ECO:0000256" key="4">
    <source>
        <dbReference type="PROSITE-ProRule" id="PRU00433"/>
    </source>
</evidence>
<protein>
    <submittedName>
        <fullName evidence="7">Cytochrome c</fullName>
    </submittedName>
</protein>
<dbReference type="InterPro" id="IPR011041">
    <property type="entry name" value="Quinoprot_gluc/sorb_DH_b-prop"/>
</dbReference>
<reference evidence="7 8" key="1">
    <citation type="submission" date="2019-02" db="EMBL/GenBank/DDBJ databases">
        <title>Deep-cultivation of Planctomycetes and their phenomic and genomic characterization uncovers novel biology.</title>
        <authorList>
            <person name="Wiegand S."/>
            <person name="Jogler M."/>
            <person name="Boedeker C."/>
            <person name="Pinto D."/>
            <person name="Vollmers J."/>
            <person name="Rivas-Marin E."/>
            <person name="Kohn T."/>
            <person name="Peeters S.H."/>
            <person name="Heuer A."/>
            <person name="Rast P."/>
            <person name="Oberbeckmann S."/>
            <person name="Bunk B."/>
            <person name="Jeske O."/>
            <person name="Meyerdierks A."/>
            <person name="Storesund J.E."/>
            <person name="Kallscheuer N."/>
            <person name="Luecker S."/>
            <person name="Lage O.M."/>
            <person name="Pohl T."/>
            <person name="Merkel B.J."/>
            <person name="Hornburger P."/>
            <person name="Mueller R.-W."/>
            <person name="Bruemmer F."/>
            <person name="Labrenz M."/>
            <person name="Spormann A.M."/>
            <person name="Op Den Camp H."/>
            <person name="Overmann J."/>
            <person name="Amann R."/>
            <person name="Jetten M.S.M."/>
            <person name="Mascher T."/>
            <person name="Medema M.H."/>
            <person name="Devos D.P."/>
            <person name="Kaster A.-K."/>
            <person name="Ovreas L."/>
            <person name="Rohde M."/>
            <person name="Galperin M.Y."/>
            <person name="Jogler C."/>
        </authorList>
    </citation>
    <scope>NUCLEOTIDE SEQUENCE [LARGE SCALE GENOMIC DNA]</scope>
    <source>
        <strain evidence="7 8">Pan54</strain>
    </source>
</reference>
<keyword evidence="5" id="KW-0732">Signal</keyword>
<evidence type="ECO:0000259" key="6">
    <source>
        <dbReference type="PROSITE" id="PS51007"/>
    </source>
</evidence>
<dbReference type="GO" id="GO:0046872">
    <property type="term" value="F:metal ion binding"/>
    <property type="evidence" value="ECO:0007669"/>
    <property type="project" value="UniProtKB-KW"/>
</dbReference>
<proteinExistence type="predicted"/>
<keyword evidence="2 4" id="KW-0479">Metal-binding</keyword>
<comment type="caution">
    <text evidence="7">The sequence shown here is derived from an EMBL/GenBank/DDBJ whole genome shotgun (WGS) entry which is preliminary data.</text>
</comment>
<dbReference type="GO" id="GO:0009055">
    <property type="term" value="F:electron transfer activity"/>
    <property type="evidence" value="ECO:0007669"/>
    <property type="project" value="InterPro"/>
</dbReference>
<dbReference type="NCBIfam" id="TIGR02603">
    <property type="entry name" value="CxxCH_TIGR02603"/>
    <property type="match status" value="1"/>
</dbReference>
<keyword evidence="1 4" id="KW-0349">Heme</keyword>
<evidence type="ECO:0000256" key="1">
    <source>
        <dbReference type="ARBA" id="ARBA00022617"/>
    </source>
</evidence>
<dbReference type="Pfam" id="PF23500">
    <property type="entry name" value="DUF7133"/>
    <property type="match status" value="1"/>
</dbReference>
<dbReference type="SUPFAM" id="SSF46626">
    <property type="entry name" value="Cytochrome c"/>
    <property type="match status" value="1"/>
</dbReference>
<dbReference type="NCBIfam" id="TIGR02604">
    <property type="entry name" value="Piru_Ver_Nterm"/>
    <property type="match status" value="1"/>
</dbReference>
<dbReference type="Gene3D" id="2.120.10.30">
    <property type="entry name" value="TolB, C-terminal domain"/>
    <property type="match status" value="1"/>
</dbReference>
<evidence type="ECO:0000256" key="3">
    <source>
        <dbReference type="ARBA" id="ARBA00023004"/>
    </source>
</evidence>
<dbReference type="InterPro" id="IPR013427">
    <property type="entry name" value="Haem-bd_dom_put"/>
</dbReference>
<organism evidence="7 8">
    <name type="scientific">Rubinisphaera italica</name>
    <dbReference type="NCBI Taxonomy" id="2527969"/>
    <lineage>
        <taxon>Bacteria</taxon>
        <taxon>Pseudomonadati</taxon>
        <taxon>Planctomycetota</taxon>
        <taxon>Planctomycetia</taxon>
        <taxon>Planctomycetales</taxon>
        <taxon>Planctomycetaceae</taxon>
        <taxon>Rubinisphaera</taxon>
    </lineage>
</organism>
<dbReference type="Proteomes" id="UP000316095">
    <property type="component" value="Unassembled WGS sequence"/>
</dbReference>
<feature type="domain" description="Cytochrome c" evidence="6">
    <location>
        <begin position="857"/>
        <end position="994"/>
    </location>
</feature>
<gene>
    <name evidence="7" type="ORF">Pan54_31300</name>
</gene>
<dbReference type="InterPro" id="IPR011042">
    <property type="entry name" value="6-blade_b-propeller_TolB-like"/>
</dbReference>
<keyword evidence="3 4" id="KW-0408">Iron</keyword>
<dbReference type="InterPro" id="IPR009056">
    <property type="entry name" value="Cyt_c-like_dom"/>
</dbReference>
<dbReference type="Gene3D" id="1.10.760.10">
    <property type="entry name" value="Cytochrome c-like domain"/>
    <property type="match status" value="1"/>
</dbReference>
<dbReference type="InterPro" id="IPR013428">
    <property type="entry name" value="Membrane-bound_put_N"/>
</dbReference>
<feature type="signal peptide" evidence="5">
    <location>
        <begin position="1"/>
        <end position="23"/>
    </location>
</feature>
<dbReference type="InterPro" id="IPR055557">
    <property type="entry name" value="DUF7133"/>
</dbReference>
<evidence type="ECO:0000256" key="5">
    <source>
        <dbReference type="SAM" id="SignalP"/>
    </source>
</evidence>
<dbReference type="PANTHER" id="PTHR33546:SF1">
    <property type="entry name" value="LARGE, MULTIFUNCTIONAL SECRETED PROTEIN"/>
    <property type="match status" value="1"/>
</dbReference>
<dbReference type="Gene3D" id="1.25.10.10">
    <property type="entry name" value="Leucine-rich Repeat Variant"/>
    <property type="match status" value="1"/>
</dbReference>
<dbReference type="EMBL" id="SJPG01000001">
    <property type="protein sequence ID" value="TWT62388.1"/>
    <property type="molecule type" value="Genomic_DNA"/>
</dbReference>
<evidence type="ECO:0000256" key="2">
    <source>
        <dbReference type="ARBA" id="ARBA00022723"/>
    </source>
</evidence>
<dbReference type="SUPFAM" id="SSF48371">
    <property type="entry name" value="ARM repeat"/>
    <property type="match status" value="1"/>
</dbReference>
<sequence precursor="true">MYHKLLSFVLFQILILSTTSLPAQRGLTEVPDPNPEKEQASFQVADGFEVNLFAAEPMIAKPTQMNWDTQGRLWVSTSETYPHVKPGEDANDKVMVLEDTDHDGVADKSTVFADGLLLPTAILPGDGGVYVANSTELLHLKDNDGDGKADETRIVLSGFGTEDTHHIIHTLKRGPDGDIYFNQSIYTHSHVETPYGVKRLLAGGTWKFDTKTLELDVYSRGLVNPWGLVFDPWGQTFETDGAGGQGLNYVFPDTVMFTAANAERTVTGLSPGQPKHCGLELLTGDHLPEGWSGRYVTNDFRGNRVNSFELSESGSGYIARQTDNLLTSNYVSFRPIDILMGPDGGIYVADWYNPIIQHGEVDFRDERRDHEHGRIWRIVPKDYKPESITLPAEAEIGTLVDQLCSDQKWYRDQARYELSSRKPEHVFLILDEEAVDSHKPWNEAQLKLSGLWLSEDWNLPEEIQSRLPKLLTYDNPQMEKSANVQAAAVRIAGAHPEFEDWMDWMKAAIEDPHAQVRLEAVHALRHAGTLEAIRLAATAVREENDRFLEFSLWQTFRETESVWLESFLADPNSMSSNPNTLLTIANAARSAEVVDPILKLWQEEVIPAEKTSEVLSLIAERGNTSYLQQLWSVSQQPNSPHTLAILNTLVNAAERRKIKPNVSDEDLMALLKSKNGQIQILGCRLAGLWKVEASRSVLKTLANKETQPRSLRKTALQSLAQLGGPDSRDYLLSIAKGEQLKALQVDGIEALASMNLNLAVQAAVETLSQTDSAAEVNAILNPLLSTKQGPNLLTRALQDAHWNADVATAAVRMASSLPQQNLALVSAIRKAGSLEAMKAELTAAEMQELVSEITSQGNVHRGEEIYRREKLLCMKCHAIGGAGGKVGPDLSSIGASAPVDYLVESLLVPSKKIKEGYHAVQVVTIDGIVLAGVPILENQNEIHIRDAEGKVNVVPVEDIELKKNSTVSLMPADLVGKLRRDELVDLVRFISALGKTGELVVSKQQYVRTWEVLNPGDNMKAINDAIRHNGIEHAATDDPLLPWTTTYSQVDGSLALQPLAWMGNIAAKNLQFARFELNVIQAGKIGLKIDDPTGLRIWVDQIEVKVEPEIAIELLTGSHRVTVASESQARSMKPIRIELIEVDGSNGQAALVNN</sequence>
<feature type="chain" id="PRO_5022661394" evidence="5">
    <location>
        <begin position="24"/>
        <end position="1154"/>
    </location>
</feature>
<dbReference type="AlphaFoldDB" id="A0A5C5XI67"/>
<evidence type="ECO:0000313" key="7">
    <source>
        <dbReference type="EMBL" id="TWT62388.1"/>
    </source>
</evidence>
<dbReference type="RefSeq" id="WP_146504254.1">
    <property type="nucleotide sequence ID" value="NZ_SJPG01000001.1"/>
</dbReference>
<dbReference type="SUPFAM" id="SSF50952">
    <property type="entry name" value="Soluble quinoprotein glucose dehydrogenase"/>
    <property type="match status" value="1"/>
</dbReference>